<comment type="caution">
    <text evidence="4">The sequence shown here is derived from an EMBL/GenBank/DDBJ whole genome shotgun (WGS) entry which is preliminary data.</text>
</comment>
<dbReference type="Proteomes" id="UP001596406">
    <property type="component" value="Unassembled WGS sequence"/>
</dbReference>
<feature type="transmembrane region" description="Helical" evidence="2">
    <location>
        <begin position="47"/>
        <end position="64"/>
    </location>
</feature>
<feature type="transmembrane region" description="Helical" evidence="2">
    <location>
        <begin position="170"/>
        <end position="189"/>
    </location>
</feature>
<feature type="transmembrane region" description="Helical" evidence="2">
    <location>
        <begin position="20"/>
        <end position="41"/>
    </location>
</feature>
<protein>
    <submittedName>
        <fullName evidence="4">DUF3488 and DUF4129 domain-containing transglutaminase family protein</fullName>
    </submittedName>
</protein>
<reference evidence="4 5" key="1">
    <citation type="journal article" date="2019" name="Int. J. Syst. Evol. Microbiol.">
        <title>The Global Catalogue of Microorganisms (GCM) 10K type strain sequencing project: providing services to taxonomists for standard genome sequencing and annotation.</title>
        <authorList>
            <consortium name="The Broad Institute Genomics Platform"/>
            <consortium name="The Broad Institute Genome Sequencing Center for Infectious Disease"/>
            <person name="Wu L."/>
            <person name="Ma J."/>
        </authorList>
    </citation>
    <scope>NUCLEOTIDE SEQUENCE [LARGE SCALE GENOMIC DNA]</scope>
    <source>
        <strain evidence="4 5">PSRA2</strain>
    </source>
</reference>
<feature type="domain" description="Transglutaminase-like" evidence="3">
    <location>
        <begin position="444"/>
        <end position="514"/>
    </location>
</feature>
<feature type="compositionally biased region" description="Gly residues" evidence="1">
    <location>
        <begin position="584"/>
        <end position="603"/>
    </location>
</feature>
<dbReference type="SMART" id="SM00460">
    <property type="entry name" value="TGc"/>
    <property type="match status" value="1"/>
</dbReference>
<sequence length="746" mass="79351">MSTDARSSLGSRVPVAGTRAVSVAAMAVLTASYLSVLYGIVDVTGDPGTFALLVAGSLLAGVVLARYLPPLGAFALTAVIAVAGGLLYFPTVPNTYALADQVRFIWGDVLALVTGLSILRIINAELWALAVAPVPVFLSWYLTARRRYALAAGVSGAPLVFFVLTGDASLLTALVGVVAAAVVLGVGDLDRRDGRLADADGVVLVVAAMVVLTVSASVVPTGSGQPLLSTDGPQAETVEGSLVNDDGQFAVQGAIDLSPEVRFRVESDRGDYWRIDAYDRYTGDGWIRTAESQPYRDGLLDPPPGESQRVRQRVTAEDDLNVMPAAWKPVAMSGHSTRATDFGGLEPAEPLAPGDDYTVVSQTPTPRPGQLRDAGTSYPDGVTERYTQLPDSTPDRVGTFTERLTANADNPYDTARVVETYLEDEKEYSLDVRKPSGDIADQFLFEMEAGYCTYYATTMVTMLRSQDVPARMVTGYTEGERVDDDEWVVRGLDAHAWVEVYFPGQGWVAFDPTPSGPRESTEQGRLDDARANGTEDVDTNETRPDPPENDSEPDPDNGTAANETNETAPNGTDGNESTNESAGGQSGSGVAGPDGLGSDGGGSDTDTGDGDGGGDEGAGFQLTPPTPEQAALGLALAVGLVAGVRRTGLDGRAYRAFWLRRQSATDDPEADVRRAFDRLEYLLERTGRARAPGETPRQYLGTMPDERARRVGELYERAVYAGRSDRALADEAIALVDDLVDDRTRL</sequence>
<dbReference type="InterPro" id="IPR025403">
    <property type="entry name" value="TgpA-like_C"/>
</dbReference>
<dbReference type="PANTHER" id="PTHR42736">
    <property type="entry name" value="PROTEIN-GLUTAMINE GAMMA-GLUTAMYLTRANSFERASE"/>
    <property type="match status" value="1"/>
</dbReference>
<evidence type="ECO:0000313" key="5">
    <source>
        <dbReference type="Proteomes" id="UP001596406"/>
    </source>
</evidence>
<keyword evidence="5" id="KW-1185">Reference proteome</keyword>
<feature type="transmembrane region" description="Helical" evidence="2">
    <location>
        <begin position="71"/>
        <end position="89"/>
    </location>
</feature>
<evidence type="ECO:0000313" key="4">
    <source>
        <dbReference type="EMBL" id="MFC6836711.1"/>
    </source>
</evidence>
<keyword evidence="2" id="KW-1133">Transmembrane helix</keyword>
<dbReference type="Pfam" id="PF01841">
    <property type="entry name" value="Transglut_core"/>
    <property type="match status" value="1"/>
</dbReference>
<keyword evidence="2" id="KW-0472">Membrane</keyword>
<proteinExistence type="predicted"/>
<evidence type="ECO:0000259" key="3">
    <source>
        <dbReference type="SMART" id="SM00460"/>
    </source>
</evidence>
<name>A0ABD5UBI3_9EURY</name>
<dbReference type="InterPro" id="IPR038765">
    <property type="entry name" value="Papain-like_cys_pep_sf"/>
</dbReference>
<feature type="transmembrane region" description="Helical" evidence="2">
    <location>
        <begin position="201"/>
        <end position="219"/>
    </location>
</feature>
<organism evidence="4 5">
    <name type="scientific">Halomarina ordinaria</name>
    <dbReference type="NCBI Taxonomy" id="3033939"/>
    <lineage>
        <taxon>Archaea</taxon>
        <taxon>Methanobacteriati</taxon>
        <taxon>Methanobacteriota</taxon>
        <taxon>Stenosarchaea group</taxon>
        <taxon>Halobacteria</taxon>
        <taxon>Halobacteriales</taxon>
        <taxon>Natronomonadaceae</taxon>
        <taxon>Halomarina</taxon>
    </lineage>
</organism>
<evidence type="ECO:0000256" key="1">
    <source>
        <dbReference type="SAM" id="MobiDB-lite"/>
    </source>
</evidence>
<dbReference type="SUPFAM" id="SSF54001">
    <property type="entry name" value="Cysteine proteinases"/>
    <property type="match status" value="1"/>
</dbReference>
<dbReference type="InterPro" id="IPR002931">
    <property type="entry name" value="Transglutaminase-like"/>
</dbReference>
<feature type="region of interest" description="Disordered" evidence="1">
    <location>
        <begin position="511"/>
        <end position="626"/>
    </location>
</feature>
<accession>A0ABD5UBI3</accession>
<dbReference type="EMBL" id="JBHSXM010000001">
    <property type="protein sequence ID" value="MFC6836711.1"/>
    <property type="molecule type" value="Genomic_DNA"/>
</dbReference>
<keyword evidence="2" id="KW-0812">Transmembrane</keyword>
<dbReference type="InterPro" id="IPR052901">
    <property type="entry name" value="Bact_TGase-like"/>
</dbReference>
<feature type="compositionally biased region" description="Polar residues" evidence="1">
    <location>
        <begin position="559"/>
        <end position="580"/>
    </location>
</feature>
<dbReference type="Pfam" id="PF13559">
    <property type="entry name" value="DUF4129"/>
    <property type="match status" value="1"/>
</dbReference>
<evidence type="ECO:0000256" key="2">
    <source>
        <dbReference type="SAM" id="Phobius"/>
    </source>
</evidence>
<dbReference type="PANTHER" id="PTHR42736:SF1">
    <property type="entry name" value="PROTEIN-GLUTAMINE GAMMA-GLUTAMYLTRANSFERASE"/>
    <property type="match status" value="1"/>
</dbReference>
<dbReference type="Gene3D" id="3.10.620.30">
    <property type="match status" value="1"/>
</dbReference>
<gene>
    <name evidence="4" type="ORF">ACFQHK_09320</name>
</gene>
<dbReference type="AlphaFoldDB" id="A0ABD5UBI3"/>
<feature type="compositionally biased region" description="Basic and acidic residues" evidence="1">
    <location>
        <begin position="519"/>
        <end position="530"/>
    </location>
</feature>
<dbReference type="RefSeq" id="WP_304448391.1">
    <property type="nucleotide sequence ID" value="NZ_JARRAH010000001.1"/>
</dbReference>